<evidence type="ECO:0000313" key="4">
    <source>
        <dbReference type="Proteomes" id="UP000603141"/>
    </source>
</evidence>
<evidence type="ECO:0000259" key="1">
    <source>
        <dbReference type="Pfam" id="PF01368"/>
    </source>
</evidence>
<dbReference type="Gene3D" id="3.10.310.30">
    <property type="match status" value="1"/>
</dbReference>
<dbReference type="InterPro" id="IPR051319">
    <property type="entry name" value="Oligoribo/pAp-PDE_c-di-AMP_PDE"/>
</dbReference>
<evidence type="ECO:0000313" key="3">
    <source>
        <dbReference type="EMBL" id="MBK1881582.1"/>
    </source>
</evidence>
<organism evidence="3 4">
    <name type="scientific">Luteolibacter pohnpeiensis</name>
    <dbReference type="NCBI Taxonomy" id="454153"/>
    <lineage>
        <taxon>Bacteria</taxon>
        <taxon>Pseudomonadati</taxon>
        <taxon>Verrucomicrobiota</taxon>
        <taxon>Verrucomicrobiia</taxon>
        <taxon>Verrucomicrobiales</taxon>
        <taxon>Verrucomicrobiaceae</taxon>
        <taxon>Luteolibacter</taxon>
    </lineage>
</organism>
<dbReference type="Proteomes" id="UP000603141">
    <property type="component" value="Unassembled WGS sequence"/>
</dbReference>
<comment type="caution">
    <text evidence="3">The sequence shown here is derived from an EMBL/GenBank/DDBJ whole genome shotgun (WGS) entry which is preliminary data.</text>
</comment>
<sequence length="335" mass="36001">MSELSPTSAEPIAEIAAAIENHSSFVLISHVRPDGDAIGSQIALGFALMAAGKSVRLINEDGLPDNLSFLPGSEKIETPPAEPIEVEVAIALDTATKPRLGENALAAASRAKLWINIDHHISNPSYGDINLIDSTAPATGQILYKLIQSLGLPLPAESRDSIYTAVSTDTGSFQYPSTQAETYEMAADLIRQGLDVGTINSLIYDNHPFRRVELMRALLNTLEISKDGIVAHWELLDQTRQKLQLQPEDSEGLIDIIRGIQGVLLAVFFEELPDGKIRISMRSKDPRLNVCNIATEFGGGGHALAAGIRMAGPIESAKSRLLSAIDRAAHTAGLR</sequence>
<feature type="domain" description="DHHA1" evidence="2">
    <location>
        <begin position="244"/>
        <end position="329"/>
    </location>
</feature>
<dbReference type="InterPro" id="IPR038763">
    <property type="entry name" value="DHH_sf"/>
</dbReference>
<dbReference type="PANTHER" id="PTHR47618">
    <property type="entry name" value="BIFUNCTIONAL OLIGORIBONUCLEASE AND PAP PHOSPHATASE NRNA"/>
    <property type="match status" value="1"/>
</dbReference>
<dbReference type="Pfam" id="PF01368">
    <property type="entry name" value="DHH"/>
    <property type="match status" value="1"/>
</dbReference>
<dbReference type="PANTHER" id="PTHR47618:SF1">
    <property type="entry name" value="BIFUNCTIONAL OLIGORIBONUCLEASE AND PAP PHOSPHATASE NRNA"/>
    <property type="match status" value="1"/>
</dbReference>
<dbReference type="Pfam" id="PF02272">
    <property type="entry name" value="DHHA1"/>
    <property type="match status" value="1"/>
</dbReference>
<protein>
    <submittedName>
        <fullName evidence="3">Bifunctional oligoribonuclease/PAP phosphatase NrnA</fullName>
    </submittedName>
</protein>
<dbReference type="InterPro" id="IPR003156">
    <property type="entry name" value="DHHA1_dom"/>
</dbReference>
<dbReference type="RefSeq" id="WP_200267913.1">
    <property type="nucleotide sequence ID" value="NZ_JAENIJ010000004.1"/>
</dbReference>
<accession>A0A934S3E2</accession>
<proteinExistence type="predicted"/>
<dbReference type="AlphaFoldDB" id="A0A934S3E2"/>
<dbReference type="InterPro" id="IPR001667">
    <property type="entry name" value="DDH_dom"/>
</dbReference>
<feature type="domain" description="DDH" evidence="1">
    <location>
        <begin position="26"/>
        <end position="148"/>
    </location>
</feature>
<gene>
    <name evidence="3" type="ORF">JIN85_04100</name>
</gene>
<evidence type="ECO:0000259" key="2">
    <source>
        <dbReference type="Pfam" id="PF02272"/>
    </source>
</evidence>
<dbReference type="SUPFAM" id="SSF64182">
    <property type="entry name" value="DHH phosphoesterases"/>
    <property type="match status" value="1"/>
</dbReference>
<name>A0A934S3E2_9BACT</name>
<reference evidence="3" key="1">
    <citation type="submission" date="2021-01" db="EMBL/GenBank/DDBJ databases">
        <title>Modified the classification status of verrucomicrobia.</title>
        <authorList>
            <person name="Feng X."/>
        </authorList>
    </citation>
    <scope>NUCLEOTIDE SEQUENCE</scope>
    <source>
        <strain evidence="3">KCTC 22041</strain>
    </source>
</reference>
<dbReference type="Gene3D" id="3.90.1640.10">
    <property type="entry name" value="inorganic pyrophosphatase (n-terminal core)"/>
    <property type="match status" value="1"/>
</dbReference>
<dbReference type="GO" id="GO:0003676">
    <property type="term" value="F:nucleic acid binding"/>
    <property type="evidence" value="ECO:0007669"/>
    <property type="project" value="InterPro"/>
</dbReference>
<dbReference type="EMBL" id="JAENIJ010000004">
    <property type="protein sequence ID" value="MBK1881582.1"/>
    <property type="molecule type" value="Genomic_DNA"/>
</dbReference>
<keyword evidence="4" id="KW-1185">Reference proteome</keyword>